<keyword evidence="1" id="KW-0472">Membrane</keyword>
<evidence type="ECO:0000313" key="3">
    <source>
        <dbReference type="Proteomes" id="UP000252254"/>
    </source>
</evidence>
<keyword evidence="1" id="KW-1133">Transmembrane helix</keyword>
<accession>A0A366DU08</accession>
<keyword evidence="1" id="KW-0812">Transmembrane</keyword>
<protein>
    <recommendedName>
        <fullName evidence="4">Holin-like toxin</fullName>
    </recommendedName>
</protein>
<evidence type="ECO:0000313" key="2">
    <source>
        <dbReference type="EMBL" id="RBO93573.1"/>
    </source>
</evidence>
<dbReference type="AlphaFoldDB" id="A0A366DU08"/>
<comment type="caution">
    <text evidence="2">The sequence shown here is derived from an EMBL/GenBank/DDBJ whole genome shotgun (WGS) entry which is preliminary data.</text>
</comment>
<dbReference type="EMBL" id="QNRI01000011">
    <property type="protein sequence ID" value="RBO93573.1"/>
    <property type="molecule type" value="Genomic_DNA"/>
</dbReference>
<gene>
    <name evidence="2" type="ORF">DES48_11184</name>
</gene>
<evidence type="ECO:0008006" key="4">
    <source>
        <dbReference type="Google" id="ProtNLM"/>
    </source>
</evidence>
<feature type="transmembrane region" description="Helical" evidence="1">
    <location>
        <begin position="6"/>
        <end position="24"/>
    </location>
</feature>
<sequence>MPELSITLSIIAIGLNLITIMLLFKYKSEHK</sequence>
<proteinExistence type="predicted"/>
<evidence type="ECO:0000256" key="1">
    <source>
        <dbReference type="SAM" id="Phobius"/>
    </source>
</evidence>
<organism evidence="2 3">
    <name type="scientific">Paraliobacillus ryukyuensis</name>
    <dbReference type="NCBI Taxonomy" id="200904"/>
    <lineage>
        <taxon>Bacteria</taxon>
        <taxon>Bacillati</taxon>
        <taxon>Bacillota</taxon>
        <taxon>Bacilli</taxon>
        <taxon>Bacillales</taxon>
        <taxon>Bacillaceae</taxon>
        <taxon>Paraliobacillus</taxon>
    </lineage>
</organism>
<name>A0A366DU08_9BACI</name>
<dbReference type="Proteomes" id="UP000252254">
    <property type="component" value="Unassembled WGS sequence"/>
</dbReference>
<keyword evidence="3" id="KW-1185">Reference proteome</keyword>
<reference evidence="2 3" key="1">
    <citation type="submission" date="2018-06" db="EMBL/GenBank/DDBJ databases">
        <title>Genomic Encyclopedia of Type Strains, Phase IV (KMG-IV): sequencing the most valuable type-strain genomes for metagenomic binning, comparative biology and taxonomic classification.</title>
        <authorList>
            <person name="Goeker M."/>
        </authorList>
    </citation>
    <scope>NUCLEOTIDE SEQUENCE [LARGE SCALE GENOMIC DNA]</scope>
    <source>
        <strain evidence="2 3">DSM 15140</strain>
    </source>
</reference>